<evidence type="ECO:0000313" key="3">
    <source>
        <dbReference type="EMBL" id="KAJ4454431.1"/>
    </source>
</evidence>
<evidence type="ECO:0000256" key="1">
    <source>
        <dbReference type="ARBA" id="ARBA00007114"/>
    </source>
</evidence>
<feature type="region of interest" description="Disordered" evidence="2">
    <location>
        <begin position="485"/>
        <end position="534"/>
    </location>
</feature>
<dbReference type="PANTHER" id="PTHR12821">
    <property type="entry name" value="BYSTIN"/>
    <property type="match status" value="1"/>
</dbReference>
<dbReference type="Proteomes" id="UP001141327">
    <property type="component" value="Unassembled WGS sequence"/>
</dbReference>
<sequence length="546" mass="60909">MEPTENPFPARPQSKNAKQKQRKSSGLKEKRGRTKVVEEEQQKRPEENDDDVPDDFLAAASGPSHSVPHKMLDQARKQMEEVESDDDEESGRNAHKQRLTTGVHRILKMDSQAGQQKEEEEEEEGDLSLGEEDENIDVRGADVEPTEEITEEDERIMASFLHPAGPQSGPQQPRTLADLIMAKLSFQKQQDEAEAPGAEGAVAGGSSKNTSAAAAAALATLPSSGLSKKAIEVYEGVGKFLHIYRTGKLPQAFKIIPNLRNWEEVLALTNPEEWTPNAMYAATRLFASNLNSKLAQRFYNLVLLPRVREDIRLNKRLNYHLYQSLRKSLYKPDAFFKGILLPLCESGSCTLREAVIVGSLCHRHHIPEVYAAAAIMRLALMSYAGTTSYFLRVLLDKRYNLPIPVVQAVHRHFMRFLTETRVLPLIWFQSLLVFVQRYKNNLTPEQLDELRQLVGPGHQHHALVSPEIKRELSLAAPLMGADQPANLAAPSSSSHVLPLSASGRRRKERVDSRGIRRGDKSAEGEMSTEGGLAVGRTITEETILDL</sequence>
<dbReference type="PANTHER" id="PTHR12821:SF0">
    <property type="entry name" value="BYSTIN"/>
    <property type="match status" value="1"/>
</dbReference>
<feature type="compositionally biased region" description="Acidic residues" evidence="2">
    <location>
        <begin position="118"/>
        <end position="135"/>
    </location>
</feature>
<feature type="compositionally biased region" description="Basic and acidic residues" evidence="2">
    <location>
        <begin position="508"/>
        <end position="523"/>
    </location>
</feature>
<dbReference type="Pfam" id="PF05291">
    <property type="entry name" value="Bystin"/>
    <property type="match status" value="1"/>
</dbReference>
<reference evidence="3" key="1">
    <citation type="journal article" date="2022" name="bioRxiv">
        <title>Genomics of Preaxostyla Flagellates Illuminates Evolutionary Transitions and the Path Towards Mitochondrial Loss.</title>
        <authorList>
            <person name="Novak L.V.F."/>
            <person name="Treitli S.C."/>
            <person name="Pyrih J."/>
            <person name="Halakuc P."/>
            <person name="Pipaliya S.V."/>
            <person name="Vacek V."/>
            <person name="Brzon O."/>
            <person name="Soukal P."/>
            <person name="Eme L."/>
            <person name="Dacks J.B."/>
            <person name="Karnkowska A."/>
            <person name="Elias M."/>
            <person name="Hampl V."/>
        </authorList>
    </citation>
    <scope>NUCLEOTIDE SEQUENCE</scope>
    <source>
        <strain evidence="3">RCP-MX</strain>
    </source>
</reference>
<comment type="similarity">
    <text evidence="1">Belongs to the bystin family.</text>
</comment>
<feature type="compositionally biased region" description="Basic and acidic residues" evidence="2">
    <location>
        <begin position="70"/>
        <end position="80"/>
    </location>
</feature>
<accession>A0ABQ8U7N8</accession>
<organism evidence="3 4">
    <name type="scientific">Paratrimastix pyriformis</name>
    <dbReference type="NCBI Taxonomy" id="342808"/>
    <lineage>
        <taxon>Eukaryota</taxon>
        <taxon>Metamonada</taxon>
        <taxon>Preaxostyla</taxon>
        <taxon>Paratrimastigidae</taxon>
        <taxon>Paratrimastix</taxon>
    </lineage>
</organism>
<dbReference type="InterPro" id="IPR007955">
    <property type="entry name" value="Bystin"/>
</dbReference>
<feature type="compositionally biased region" description="Basic and acidic residues" evidence="2">
    <location>
        <begin position="35"/>
        <end position="46"/>
    </location>
</feature>
<dbReference type="EMBL" id="JAPMOS010000158">
    <property type="protein sequence ID" value="KAJ4454431.1"/>
    <property type="molecule type" value="Genomic_DNA"/>
</dbReference>
<evidence type="ECO:0000256" key="2">
    <source>
        <dbReference type="SAM" id="MobiDB-lite"/>
    </source>
</evidence>
<feature type="compositionally biased region" description="Basic residues" evidence="2">
    <location>
        <begin position="17"/>
        <end position="34"/>
    </location>
</feature>
<keyword evidence="4" id="KW-1185">Reference proteome</keyword>
<protein>
    <submittedName>
        <fullName evidence="3">Cell adhesion protein byn-1</fullName>
    </submittedName>
</protein>
<name>A0ABQ8U7N8_9EUKA</name>
<proteinExistence type="inferred from homology"/>
<evidence type="ECO:0000313" key="4">
    <source>
        <dbReference type="Proteomes" id="UP001141327"/>
    </source>
</evidence>
<feature type="region of interest" description="Disordered" evidence="2">
    <location>
        <begin position="1"/>
        <end position="137"/>
    </location>
</feature>
<feature type="compositionally biased region" description="Low complexity" evidence="2">
    <location>
        <begin position="487"/>
        <end position="502"/>
    </location>
</feature>
<comment type="caution">
    <text evidence="3">The sequence shown here is derived from an EMBL/GenBank/DDBJ whole genome shotgun (WGS) entry which is preliminary data.</text>
</comment>
<gene>
    <name evidence="3" type="ORF">PAPYR_10882</name>
</gene>